<gene>
    <name evidence="2" type="ORF">A2V68_01510</name>
</gene>
<sequence>MADDQPQSSGGSIGSSREIIEEEVEEIRRASRPKLFGILVVVFVATLVIMIGGLASYYYYTFQSQGSADEQDIQDNWDEVVISTVALTDSFDTVKSFDDLISDTTNSFEAKVGDTNRTLRDVLYNLQGVSSYLVPSGTFINRLNSFLDDYVAYLRELQRLIDKGQGGLLEDVSEVNDLTALGQKTNESYDNLLIADKNKVIQASLPRGLWSIPNTIEELVTDYLATKEEQTKEEEAEKSAANDVATKFMQAYMNRDTDAMTLYLTAGAEGEFSPAVVMEDSSEIKSFKILETRKTGEDKIELDAQIAKETPDGAAVTEDRLFVMLKRDGKWLIDSWKTV</sequence>
<dbReference type="AlphaFoldDB" id="A0A1F4NS01"/>
<keyword evidence="1" id="KW-1133">Transmembrane helix</keyword>
<proteinExistence type="predicted"/>
<dbReference type="EMBL" id="META01000006">
    <property type="protein sequence ID" value="OGB74027.1"/>
    <property type="molecule type" value="Genomic_DNA"/>
</dbReference>
<reference evidence="2 3" key="1">
    <citation type="journal article" date="2016" name="Nat. Commun.">
        <title>Thousands of microbial genomes shed light on interconnected biogeochemical processes in an aquifer system.</title>
        <authorList>
            <person name="Anantharaman K."/>
            <person name="Brown C.T."/>
            <person name="Hug L.A."/>
            <person name="Sharon I."/>
            <person name="Castelle C.J."/>
            <person name="Probst A.J."/>
            <person name="Thomas B.C."/>
            <person name="Singh A."/>
            <person name="Wilkins M.J."/>
            <person name="Karaoz U."/>
            <person name="Brodie E.L."/>
            <person name="Williams K.H."/>
            <person name="Hubbard S.S."/>
            <person name="Banfield J.F."/>
        </authorList>
    </citation>
    <scope>NUCLEOTIDE SEQUENCE [LARGE SCALE GENOMIC DNA]</scope>
</reference>
<evidence type="ECO:0000313" key="2">
    <source>
        <dbReference type="EMBL" id="OGB74027.1"/>
    </source>
</evidence>
<dbReference type="STRING" id="1798535.A2V68_01510"/>
<organism evidence="2 3">
    <name type="scientific">candidate division Kazan bacterium RBG_13_50_9</name>
    <dbReference type="NCBI Taxonomy" id="1798535"/>
    <lineage>
        <taxon>Bacteria</taxon>
        <taxon>Bacteria division Kazan-3B-28</taxon>
    </lineage>
</organism>
<keyword evidence="1" id="KW-0472">Membrane</keyword>
<feature type="transmembrane region" description="Helical" evidence="1">
    <location>
        <begin position="35"/>
        <end position="60"/>
    </location>
</feature>
<accession>A0A1F4NS01</accession>
<keyword evidence="1" id="KW-0812">Transmembrane</keyword>
<comment type="caution">
    <text evidence="2">The sequence shown here is derived from an EMBL/GenBank/DDBJ whole genome shotgun (WGS) entry which is preliminary data.</text>
</comment>
<name>A0A1F4NS01_UNCK3</name>
<protein>
    <submittedName>
        <fullName evidence="2">Uncharacterized protein</fullName>
    </submittedName>
</protein>
<dbReference type="Proteomes" id="UP000176651">
    <property type="component" value="Unassembled WGS sequence"/>
</dbReference>
<evidence type="ECO:0000256" key="1">
    <source>
        <dbReference type="SAM" id="Phobius"/>
    </source>
</evidence>
<evidence type="ECO:0000313" key="3">
    <source>
        <dbReference type="Proteomes" id="UP000176651"/>
    </source>
</evidence>
<dbReference type="Gene3D" id="3.10.450.540">
    <property type="match status" value="1"/>
</dbReference>